<dbReference type="RefSeq" id="XP_024585471.1">
    <property type="nucleotide sequence ID" value="XM_024720254.1"/>
</dbReference>
<organism evidence="1 2">
    <name type="scientific">Plasmopara halstedii</name>
    <name type="common">Downy mildew of sunflower</name>
    <dbReference type="NCBI Taxonomy" id="4781"/>
    <lineage>
        <taxon>Eukaryota</taxon>
        <taxon>Sar</taxon>
        <taxon>Stramenopiles</taxon>
        <taxon>Oomycota</taxon>
        <taxon>Peronosporomycetes</taxon>
        <taxon>Peronosporales</taxon>
        <taxon>Peronosporaceae</taxon>
        <taxon>Plasmopara</taxon>
    </lineage>
</organism>
<evidence type="ECO:0000313" key="2">
    <source>
        <dbReference type="Proteomes" id="UP000054928"/>
    </source>
</evidence>
<evidence type="ECO:0000313" key="1">
    <source>
        <dbReference type="EMBL" id="CEG49102.1"/>
    </source>
</evidence>
<dbReference type="AlphaFoldDB" id="A0A0P1B482"/>
<sequence length="51" mass="6024">MLEKREPDFFQIATNSCYECVNQSTKDGLYERPSIELEKQDLSSIQYFTLN</sequence>
<dbReference type="EMBL" id="CCYD01003042">
    <property type="protein sequence ID" value="CEG49102.1"/>
    <property type="molecule type" value="Genomic_DNA"/>
</dbReference>
<dbReference type="Proteomes" id="UP000054928">
    <property type="component" value="Unassembled WGS sequence"/>
</dbReference>
<reference evidence="2" key="1">
    <citation type="submission" date="2014-09" db="EMBL/GenBank/DDBJ databases">
        <authorList>
            <person name="Sharma Rahul"/>
            <person name="Thines Marco"/>
        </authorList>
    </citation>
    <scope>NUCLEOTIDE SEQUENCE [LARGE SCALE GENOMIC DNA]</scope>
</reference>
<dbReference type="GeneID" id="36401941"/>
<protein>
    <submittedName>
        <fullName evidence="1">Uncharacterized protein</fullName>
    </submittedName>
</protein>
<accession>A0A0P1B482</accession>
<name>A0A0P1B482_PLAHL</name>
<proteinExistence type="predicted"/>
<keyword evidence="2" id="KW-1185">Reference proteome</keyword>